<gene>
    <name evidence="1" type="ORF">DN752_04415</name>
</gene>
<proteinExistence type="predicted"/>
<dbReference type="SUPFAM" id="SSF46785">
    <property type="entry name" value="Winged helix' DNA-binding domain"/>
    <property type="match status" value="1"/>
</dbReference>
<dbReference type="InterPro" id="IPR036390">
    <property type="entry name" value="WH_DNA-bd_sf"/>
</dbReference>
<dbReference type="AlphaFoldDB" id="A0A2Z4IFI0"/>
<reference evidence="1 2" key="1">
    <citation type="submission" date="2018-06" db="EMBL/GenBank/DDBJ databases">
        <title>Echinicola strongylocentroti sp. nov., isolated from a sea urchin Strongylocentrotus intermedius.</title>
        <authorList>
            <person name="Bae S.S."/>
        </authorList>
    </citation>
    <scope>NUCLEOTIDE SEQUENCE [LARGE SCALE GENOMIC DNA]</scope>
    <source>
        <strain evidence="1 2">MEBiC08714</strain>
    </source>
</reference>
<dbReference type="EMBL" id="CP030041">
    <property type="protein sequence ID" value="AWW29447.1"/>
    <property type="molecule type" value="Genomic_DNA"/>
</dbReference>
<dbReference type="RefSeq" id="WP_112782862.1">
    <property type="nucleotide sequence ID" value="NZ_CP030041.1"/>
</dbReference>
<dbReference type="Gene3D" id="1.10.10.10">
    <property type="entry name" value="Winged helix-like DNA-binding domain superfamily/Winged helix DNA-binding domain"/>
    <property type="match status" value="1"/>
</dbReference>
<dbReference type="InterPro" id="IPR036388">
    <property type="entry name" value="WH-like_DNA-bd_sf"/>
</dbReference>
<dbReference type="Pfam" id="PF13412">
    <property type="entry name" value="HTH_24"/>
    <property type="match status" value="1"/>
</dbReference>
<dbReference type="KEGG" id="est:DN752_04415"/>
<dbReference type="Proteomes" id="UP000248688">
    <property type="component" value="Chromosome"/>
</dbReference>
<dbReference type="OrthoDB" id="9807907at2"/>
<sequence>MQDCGENCGDNPVSNAGNAKIAIKELGKLTGLTRQGVEYNIKKLNEEGRIERIGPDKGGSWKVLGK</sequence>
<evidence type="ECO:0000313" key="2">
    <source>
        <dbReference type="Proteomes" id="UP000248688"/>
    </source>
</evidence>
<name>A0A2Z4IFI0_9BACT</name>
<evidence type="ECO:0008006" key="3">
    <source>
        <dbReference type="Google" id="ProtNLM"/>
    </source>
</evidence>
<protein>
    <recommendedName>
        <fullName evidence="3">Winged helix-turn-helix transcriptional regulator</fullName>
    </recommendedName>
</protein>
<organism evidence="1 2">
    <name type="scientific">Echinicola strongylocentroti</name>
    <dbReference type="NCBI Taxonomy" id="1795355"/>
    <lineage>
        <taxon>Bacteria</taxon>
        <taxon>Pseudomonadati</taxon>
        <taxon>Bacteroidota</taxon>
        <taxon>Cytophagia</taxon>
        <taxon>Cytophagales</taxon>
        <taxon>Cyclobacteriaceae</taxon>
        <taxon>Echinicola</taxon>
    </lineage>
</organism>
<accession>A0A2Z4IFI0</accession>
<evidence type="ECO:0000313" key="1">
    <source>
        <dbReference type="EMBL" id="AWW29447.1"/>
    </source>
</evidence>
<keyword evidence="2" id="KW-1185">Reference proteome</keyword>